<dbReference type="PIRSF" id="PIRSF000524">
    <property type="entry name" value="SPT"/>
    <property type="match status" value="1"/>
</dbReference>
<evidence type="ECO:0000256" key="6">
    <source>
        <dbReference type="ARBA" id="ARBA00079151"/>
    </source>
</evidence>
<comment type="subunit">
    <text evidence="3">Heterodimer of a large and a small subunit.</text>
</comment>
<dbReference type="GO" id="GO:0008453">
    <property type="term" value="F:alanine-glyoxylate transaminase activity"/>
    <property type="evidence" value="ECO:0007669"/>
    <property type="project" value="TreeGrafter"/>
</dbReference>
<dbReference type="InterPro" id="IPR015424">
    <property type="entry name" value="PyrdxlP-dep_Trfase"/>
</dbReference>
<keyword evidence="12" id="KW-0032">Aminotransferase</keyword>
<evidence type="ECO:0000256" key="10">
    <source>
        <dbReference type="RuleBase" id="RU004504"/>
    </source>
</evidence>
<dbReference type="PANTHER" id="PTHR21152">
    <property type="entry name" value="AMINOTRANSFERASE CLASS V"/>
    <property type="match status" value="1"/>
</dbReference>
<feature type="domain" description="Aminotransferase class V" evidence="11">
    <location>
        <begin position="25"/>
        <end position="302"/>
    </location>
</feature>
<dbReference type="InterPro" id="IPR020578">
    <property type="entry name" value="Aminotrans_V_PyrdxlP_BS"/>
</dbReference>
<dbReference type="Gene3D" id="3.40.640.10">
    <property type="entry name" value="Type I PLP-dependent aspartate aminotransferase-like (Major domain)"/>
    <property type="match status" value="1"/>
</dbReference>
<accession>A0AB39HMJ0</accession>
<dbReference type="PANTHER" id="PTHR21152:SF40">
    <property type="entry name" value="ALANINE--GLYOXYLATE AMINOTRANSFERASE"/>
    <property type="match status" value="1"/>
</dbReference>
<evidence type="ECO:0000256" key="3">
    <source>
        <dbReference type="ARBA" id="ARBA00011771"/>
    </source>
</evidence>
<dbReference type="InterPro" id="IPR000192">
    <property type="entry name" value="Aminotrans_V_dom"/>
</dbReference>
<sequence>MYSNILRHPGPTPIPKRVELAMAQNIFSHRSEEFVKLYQETTERVKPIFGTKQDILLLPSGGTAALEAAVANTASAGDEVVVVTVGAFGDYFVSICEKHGLHVHKLEKEWGEACTKEDLIDFLKPLSNIKAVFATYNETSTGILNPVAQLAEAVRDHSDALFIVDGVSCIGGAPAEMDGWGIDILVTGSQKAMMLPPGLSLLAVSERAWKVIETNCTAVYYLDLLSYREWAAKGMTPNTPTVSLIMGLSAVCDLIEEEGGFPKTVERHEVMKNMVRESMKALSIELLTSDEYASPTVTAIRTPKGLDLSAYLAHLKKKYHLDLAGALGHLQGEVFRFGHMGYCFPSDILQAVSLMEAGLQDFGYSFESGAGVKAAQDVFLSSLKK</sequence>
<dbReference type="Pfam" id="PF00266">
    <property type="entry name" value="Aminotran_5"/>
    <property type="match status" value="1"/>
</dbReference>
<evidence type="ECO:0000259" key="11">
    <source>
        <dbReference type="Pfam" id="PF00266"/>
    </source>
</evidence>
<evidence type="ECO:0000256" key="7">
    <source>
        <dbReference type="PIRSR" id="PIRSR000524-1"/>
    </source>
</evidence>
<feature type="modified residue" description="N6-(pyridoxal phosphate)lysine" evidence="8">
    <location>
        <position position="191"/>
    </location>
</feature>
<evidence type="ECO:0000256" key="1">
    <source>
        <dbReference type="ARBA" id="ARBA00001933"/>
    </source>
</evidence>
<protein>
    <recommendedName>
        <fullName evidence="6">Tritium exchange subunit</fullName>
    </recommendedName>
</protein>
<dbReference type="InterPro" id="IPR015421">
    <property type="entry name" value="PyrdxlP-dep_Trfase_major"/>
</dbReference>
<dbReference type="SUPFAM" id="SSF53383">
    <property type="entry name" value="PLP-dependent transferases"/>
    <property type="match status" value="1"/>
</dbReference>
<comment type="cofactor">
    <cofactor evidence="1 8 10">
        <name>pyridoxal 5'-phosphate</name>
        <dbReference type="ChEBI" id="CHEBI:597326"/>
    </cofactor>
</comment>
<name>A0AB39HMJ0_9BACI</name>
<dbReference type="GO" id="GO:0004760">
    <property type="term" value="F:L-serine-pyruvate transaminase activity"/>
    <property type="evidence" value="ECO:0007669"/>
    <property type="project" value="TreeGrafter"/>
</dbReference>
<dbReference type="InterPro" id="IPR024169">
    <property type="entry name" value="SP_NH2Trfase/AEP_transaminase"/>
</dbReference>
<reference evidence="12" key="1">
    <citation type="submission" date="2024-07" db="EMBL/GenBank/DDBJ databases">
        <title>Halotolerant mesophilic bacterium Ornithinibacillus sp. 4-3, sp. nov., isolated from soil.</title>
        <authorList>
            <person name="Sidarenka A.V."/>
            <person name="Guliayeva D.E."/>
            <person name="Leanovich S.I."/>
            <person name="Hileuskaya K.S."/>
            <person name="Akhremchuk A.E."/>
            <person name="Sikolenko M.A."/>
            <person name="Valentovich L.N."/>
        </authorList>
    </citation>
    <scope>NUCLEOTIDE SEQUENCE</scope>
    <source>
        <strain evidence="12">4-3</strain>
    </source>
</reference>
<proteinExistence type="inferred from homology"/>
<organism evidence="12">
    <name type="scientific">Ornithinibacillus sp. 4-3</name>
    <dbReference type="NCBI Taxonomy" id="3231488"/>
    <lineage>
        <taxon>Bacteria</taxon>
        <taxon>Bacillati</taxon>
        <taxon>Bacillota</taxon>
        <taxon>Bacilli</taxon>
        <taxon>Bacillales</taxon>
        <taxon>Bacillaceae</taxon>
        <taxon>Ornithinibacillus</taxon>
    </lineage>
</organism>
<dbReference type="GO" id="GO:0019265">
    <property type="term" value="P:glycine biosynthetic process, by transamination of glyoxylate"/>
    <property type="evidence" value="ECO:0007669"/>
    <property type="project" value="TreeGrafter"/>
</dbReference>
<dbReference type="AlphaFoldDB" id="A0AB39HMJ0"/>
<dbReference type="Gene3D" id="3.90.1150.10">
    <property type="entry name" value="Aspartate Aminotransferase, domain 1"/>
    <property type="match status" value="1"/>
</dbReference>
<keyword evidence="4 8" id="KW-0663">Pyridoxal phosphate</keyword>
<dbReference type="EMBL" id="CP162599">
    <property type="protein sequence ID" value="XDK31785.1"/>
    <property type="molecule type" value="Genomic_DNA"/>
</dbReference>
<evidence type="ECO:0000256" key="9">
    <source>
        <dbReference type="RuleBase" id="RU004075"/>
    </source>
</evidence>
<dbReference type="InterPro" id="IPR015422">
    <property type="entry name" value="PyrdxlP-dep_Trfase_small"/>
</dbReference>
<dbReference type="PROSITE" id="PS00595">
    <property type="entry name" value="AA_TRANSFER_CLASS_5"/>
    <property type="match status" value="1"/>
</dbReference>
<evidence type="ECO:0000313" key="12">
    <source>
        <dbReference type="EMBL" id="XDK31785.1"/>
    </source>
</evidence>
<dbReference type="RefSeq" id="WP_368652509.1">
    <property type="nucleotide sequence ID" value="NZ_CP162599.1"/>
</dbReference>
<gene>
    <name evidence="12" type="ORF">AB4Y30_12205</name>
</gene>
<dbReference type="FunFam" id="3.40.640.10:FF:000054">
    <property type="entry name" value="Serine--glyoxylate aminotransferase"/>
    <property type="match status" value="1"/>
</dbReference>
<evidence type="ECO:0000256" key="8">
    <source>
        <dbReference type="PIRSR" id="PIRSR000524-50"/>
    </source>
</evidence>
<evidence type="ECO:0000256" key="2">
    <source>
        <dbReference type="ARBA" id="ARBA00009236"/>
    </source>
</evidence>
<comment type="similarity">
    <text evidence="2 9">Belongs to the class-V pyridoxal-phosphate-dependent aminotransferase family.</text>
</comment>
<evidence type="ECO:0000256" key="4">
    <source>
        <dbReference type="ARBA" id="ARBA00022898"/>
    </source>
</evidence>
<feature type="binding site" evidence="7">
    <location>
        <position position="336"/>
    </location>
    <ligand>
        <name>substrate</name>
    </ligand>
</feature>
<comment type="function">
    <text evidence="5">Soluble hydrogenase catalyzes both production and consumption of hydrogen from suitable artificial electron donors or acceptors. This subunit catalyzes the tritium-exchange activity.</text>
</comment>
<evidence type="ECO:0000256" key="5">
    <source>
        <dbReference type="ARBA" id="ARBA00054899"/>
    </source>
</evidence>
<keyword evidence="12" id="KW-0808">Transferase</keyword>